<proteinExistence type="predicted"/>
<name>A0A3S5IT16_9TRYP</name>
<dbReference type="OrthoDB" id="348678at2759"/>
<dbReference type="SUPFAM" id="SSF56300">
    <property type="entry name" value="Metallo-dependent phosphatases"/>
    <property type="match status" value="1"/>
</dbReference>
<keyword evidence="6" id="KW-1185">Reference proteome</keyword>
<evidence type="ECO:0000256" key="4">
    <source>
        <dbReference type="SAM" id="SignalP"/>
    </source>
</evidence>
<dbReference type="Proteomes" id="UP000284403">
    <property type="component" value="Unassembled WGS sequence"/>
</dbReference>
<evidence type="ECO:0000256" key="3">
    <source>
        <dbReference type="SAM" id="Phobius"/>
    </source>
</evidence>
<reference evidence="5 6" key="1">
    <citation type="journal article" date="2018" name="BMC Genomics">
        <title>Genomic comparison of Trypanosoma conorhini and Trypanosoma rangeli to Trypanosoma cruzi strains of high and low virulence.</title>
        <authorList>
            <person name="Bradwell K.R."/>
            <person name="Koparde V.N."/>
            <person name="Matveyev A.V."/>
            <person name="Serrano M.G."/>
            <person name="Alves J.M."/>
            <person name="Parikh H."/>
            <person name="Huang B."/>
            <person name="Lee V."/>
            <person name="Espinosa-Alvarez O."/>
            <person name="Ortiz P.A."/>
            <person name="Costa-Martins A.G."/>
            <person name="Teixeira M.M."/>
            <person name="Buck G.A."/>
        </authorList>
    </citation>
    <scope>NUCLEOTIDE SEQUENCE [LARGE SCALE GENOMIC DNA]</scope>
    <source>
        <strain evidence="5 6">025E</strain>
    </source>
</reference>
<keyword evidence="3" id="KW-1133">Transmembrane helix</keyword>
<gene>
    <name evidence="5" type="ORF">Tco025E_05185</name>
</gene>
<dbReference type="RefSeq" id="XP_029227791.1">
    <property type="nucleotide sequence ID" value="XM_029372086.1"/>
</dbReference>
<feature type="signal peptide" evidence="4">
    <location>
        <begin position="1"/>
        <end position="21"/>
    </location>
</feature>
<dbReference type="Gene3D" id="3.60.21.10">
    <property type="match status" value="1"/>
</dbReference>
<dbReference type="InterPro" id="IPR029052">
    <property type="entry name" value="Metallo-depent_PP-like"/>
</dbReference>
<feature type="transmembrane region" description="Helical" evidence="3">
    <location>
        <begin position="438"/>
        <end position="460"/>
    </location>
</feature>
<protein>
    <submittedName>
        <fullName evidence="5">Beta-fructofuranosidase-like protein</fullName>
    </submittedName>
</protein>
<sequence>MPRPLLLLCLLLLLLPACCSCMQAVLVSDVHYDPFYGTPRAYGRCVVPSPPLGAPACESSAGLVTSLSEDIGPTASYYMFVGGDLQRHAFSIEDHHINDTFGFVVEKLAGAFQPAAHNDTSAVVVAAGNNDMVPDYYFDVSKPASKILQEESKLMQKYGVLALEEAKQFEKCAYYLRVISSTLRVIVLHSLLWCHTIYPPISDAENDPCGQFEFLTTELANARKARAKVIIMSHIPPYVDSWKLLHAGRFTAVSENMFWKPKYQARFNKLMREYVDTVTVQLYGHVHLFSFQALTGGVPSFVIPATTPLYKNLPSYFIARLSDEDFALRGLTQRYLSKGAWTNGLSVEDVLGDLTNISSLQASARRLMTDDSLWSKFLALRAGGVEDDSLFPSKSCDAWCRASIACTMFSDTWEDIAACVSASTKHPPHEAEDSKMRIAVPIFLSLIFFLLLLSIALMILHRLRQRRRAEYAQEAHGEWTVPASALRAGTENGVEVHQEQMEVKLQDNNRS</sequence>
<keyword evidence="3" id="KW-0472">Membrane</keyword>
<dbReference type="PANTHER" id="PTHR10340">
    <property type="entry name" value="SPHINGOMYELIN PHOSPHODIESTERASE"/>
    <property type="match status" value="1"/>
</dbReference>
<dbReference type="GO" id="GO:0016787">
    <property type="term" value="F:hydrolase activity"/>
    <property type="evidence" value="ECO:0007669"/>
    <property type="project" value="UniProtKB-KW"/>
</dbReference>
<accession>A0A3S5IT16</accession>
<keyword evidence="2" id="KW-0325">Glycoprotein</keyword>
<dbReference type="EMBL" id="MKKU01000294">
    <property type="protein sequence ID" value="RNF16419.1"/>
    <property type="molecule type" value="Genomic_DNA"/>
</dbReference>
<keyword evidence="1" id="KW-0378">Hydrolase</keyword>
<dbReference type="PANTHER" id="PTHR10340:SF57">
    <property type="entry name" value="METALLOPHOS DOMAIN-CONTAINING PROTEIN"/>
    <property type="match status" value="1"/>
</dbReference>
<evidence type="ECO:0000313" key="5">
    <source>
        <dbReference type="EMBL" id="RNF16419.1"/>
    </source>
</evidence>
<evidence type="ECO:0000256" key="1">
    <source>
        <dbReference type="ARBA" id="ARBA00022801"/>
    </source>
</evidence>
<keyword evidence="4" id="KW-0732">Signal</keyword>
<feature type="chain" id="PRO_5018523991" evidence="4">
    <location>
        <begin position="22"/>
        <end position="511"/>
    </location>
</feature>
<comment type="caution">
    <text evidence="5">The sequence shown here is derived from an EMBL/GenBank/DDBJ whole genome shotgun (WGS) entry which is preliminary data.</text>
</comment>
<keyword evidence="3" id="KW-0812">Transmembrane</keyword>
<organism evidence="5 6">
    <name type="scientific">Trypanosoma conorhini</name>
    <dbReference type="NCBI Taxonomy" id="83891"/>
    <lineage>
        <taxon>Eukaryota</taxon>
        <taxon>Discoba</taxon>
        <taxon>Euglenozoa</taxon>
        <taxon>Kinetoplastea</taxon>
        <taxon>Metakinetoplastina</taxon>
        <taxon>Trypanosomatida</taxon>
        <taxon>Trypanosomatidae</taxon>
        <taxon>Trypanosoma</taxon>
    </lineage>
</organism>
<dbReference type="AlphaFoldDB" id="A0A3S5IT16"/>
<dbReference type="GeneID" id="40318796"/>
<evidence type="ECO:0000313" key="6">
    <source>
        <dbReference type="Proteomes" id="UP000284403"/>
    </source>
</evidence>
<evidence type="ECO:0000256" key="2">
    <source>
        <dbReference type="ARBA" id="ARBA00023180"/>
    </source>
</evidence>